<feature type="domain" description="AIG1-type G" evidence="4">
    <location>
        <begin position="1"/>
        <end position="192"/>
    </location>
</feature>
<reference evidence="5" key="1">
    <citation type="submission" date="2020-10" db="EMBL/GenBank/DDBJ databases">
        <title>Chromosome-scale genome assembly of the Allis shad, Alosa alosa.</title>
        <authorList>
            <person name="Margot Z."/>
            <person name="Christophe K."/>
            <person name="Cabau C."/>
            <person name="Louis A."/>
            <person name="Berthelot C."/>
            <person name="Parey E."/>
            <person name="Roest Crollius H."/>
            <person name="Montfort J."/>
            <person name="Robinson-Rechavi M."/>
            <person name="Bucao C."/>
            <person name="Bouchez O."/>
            <person name="Gislard M."/>
            <person name="Lluch J."/>
            <person name="Milhes M."/>
            <person name="Lampietro C."/>
            <person name="Lopez Roques C."/>
            <person name="Donnadieu C."/>
            <person name="Braasch I."/>
            <person name="Desvignes T."/>
            <person name="Postlethwait J."/>
            <person name="Bobe J."/>
            <person name="Guiguen Y."/>
        </authorList>
    </citation>
    <scope>NUCLEOTIDE SEQUENCE</scope>
    <source>
        <strain evidence="5">M-15738</strain>
        <tissue evidence="5">Blood</tissue>
    </source>
</reference>
<comment type="caution">
    <text evidence="5">The sequence shown here is derived from an EMBL/GenBank/DDBJ whole genome shotgun (WGS) entry which is preliminary data.</text>
</comment>
<dbReference type="PANTHER" id="PTHR10903">
    <property type="entry name" value="GTPASE, IMAP FAMILY MEMBER-RELATED"/>
    <property type="match status" value="1"/>
</dbReference>
<proteinExistence type="inferred from homology"/>
<dbReference type="PANTHER" id="PTHR10903:SF107">
    <property type="entry name" value="GTPASE IMAP FAMILY MEMBER 4-LIKE-RELATED"/>
    <property type="match status" value="1"/>
</dbReference>
<protein>
    <recommendedName>
        <fullName evidence="4">AIG1-type G domain-containing protein</fullName>
    </recommendedName>
</protein>
<dbReference type="FunFam" id="3.40.50.300:FF:001809">
    <property type="entry name" value="Si:ch1073-365p7.2"/>
    <property type="match status" value="1"/>
</dbReference>
<dbReference type="Pfam" id="PF04548">
    <property type="entry name" value="AIG1"/>
    <property type="match status" value="1"/>
</dbReference>
<dbReference type="PROSITE" id="PS51720">
    <property type="entry name" value="G_AIG1"/>
    <property type="match status" value="1"/>
</dbReference>
<dbReference type="Gene3D" id="3.40.50.300">
    <property type="entry name" value="P-loop containing nucleotide triphosphate hydrolases"/>
    <property type="match status" value="1"/>
</dbReference>
<keyword evidence="2" id="KW-0547">Nucleotide-binding</keyword>
<evidence type="ECO:0000256" key="2">
    <source>
        <dbReference type="ARBA" id="ARBA00022741"/>
    </source>
</evidence>
<evidence type="ECO:0000256" key="1">
    <source>
        <dbReference type="ARBA" id="ARBA00008535"/>
    </source>
</evidence>
<dbReference type="Proteomes" id="UP000823561">
    <property type="component" value="Chromosome 7"/>
</dbReference>
<name>A0AAV6GU67_9TELE</name>
<evidence type="ECO:0000313" key="6">
    <source>
        <dbReference type="Proteomes" id="UP000823561"/>
    </source>
</evidence>
<dbReference type="InterPro" id="IPR045058">
    <property type="entry name" value="GIMA/IAN/Toc"/>
</dbReference>
<sequence length="290" mass="33196">MFRSGKTATINTVLGVGAYHQGEGATHSVKREGVVVGRKVTLIDTPGWWRFFSATQTTEYIKRELVLSTSLCPPGPHAFLLVVNLDNQFTENEQSSAVEHCELLGANIWEHTIVLFTKEDLLTDKTIEERIRNKDETLEWLVRTCGYRYQVFDNKTKCDDQSQVKTLLDKIDELIASNHHRPFEVDHIKLKHIEEAKKADKEQGLIYKQRVTQQRRKIKTHGEMIPLPEIRMLLVGFVISGKSYAGNIILNGDHFTPGKVTEKAESRQRQSVWQKSHSGRHTWVVEVPPD</sequence>
<evidence type="ECO:0000313" key="5">
    <source>
        <dbReference type="EMBL" id="KAG5278490.1"/>
    </source>
</evidence>
<dbReference type="InterPro" id="IPR006703">
    <property type="entry name" value="G_AIG1"/>
</dbReference>
<dbReference type="AlphaFoldDB" id="A0AAV6GU67"/>
<dbReference type="GO" id="GO:0005525">
    <property type="term" value="F:GTP binding"/>
    <property type="evidence" value="ECO:0007669"/>
    <property type="project" value="UniProtKB-KW"/>
</dbReference>
<organism evidence="5 6">
    <name type="scientific">Alosa alosa</name>
    <name type="common">allis shad</name>
    <dbReference type="NCBI Taxonomy" id="278164"/>
    <lineage>
        <taxon>Eukaryota</taxon>
        <taxon>Metazoa</taxon>
        <taxon>Chordata</taxon>
        <taxon>Craniata</taxon>
        <taxon>Vertebrata</taxon>
        <taxon>Euteleostomi</taxon>
        <taxon>Actinopterygii</taxon>
        <taxon>Neopterygii</taxon>
        <taxon>Teleostei</taxon>
        <taxon>Clupei</taxon>
        <taxon>Clupeiformes</taxon>
        <taxon>Clupeoidei</taxon>
        <taxon>Clupeidae</taxon>
        <taxon>Alosa</taxon>
    </lineage>
</organism>
<keyword evidence="3" id="KW-0342">GTP-binding</keyword>
<dbReference type="InterPro" id="IPR027417">
    <property type="entry name" value="P-loop_NTPase"/>
</dbReference>
<dbReference type="EMBL" id="JADWDJ010000007">
    <property type="protein sequence ID" value="KAG5278490.1"/>
    <property type="molecule type" value="Genomic_DNA"/>
</dbReference>
<gene>
    <name evidence="5" type="ORF">AALO_G00099570</name>
</gene>
<keyword evidence="6" id="KW-1185">Reference proteome</keyword>
<comment type="similarity">
    <text evidence="1">Belongs to the TRAFAC class TrmE-Era-EngA-EngB-Septin-like GTPase superfamily. AIG1/Toc34/Toc159-like paraseptin GTPase family. IAN subfamily.</text>
</comment>
<accession>A0AAV6GU67</accession>
<evidence type="ECO:0000259" key="4">
    <source>
        <dbReference type="PROSITE" id="PS51720"/>
    </source>
</evidence>
<dbReference type="SUPFAM" id="SSF52540">
    <property type="entry name" value="P-loop containing nucleoside triphosphate hydrolases"/>
    <property type="match status" value="1"/>
</dbReference>
<evidence type="ECO:0000256" key="3">
    <source>
        <dbReference type="ARBA" id="ARBA00023134"/>
    </source>
</evidence>